<dbReference type="KEGG" id="mets:DK389_22680"/>
<dbReference type="EMBL" id="CP029550">
    <property type="protein sequence ID" value="AWN42795.1"/>
    <property type="molecule type" value="Genomic_DNA"/>
</dbReference>
<evidence type="ECO:0000313" key="2">
    <source>
        <dbReference type="Proteomes" id="UP000245926"/>
    </source>
</evidence>
<gene>
    <name evidence="1" type="ORF">DK389_22680</name>
</gene>
<accession>A0A2U8W9H6</accession>
<reference evidence="2" key="1">
    <citation type="submission" date="2018-05" db="EMBL/GenBank/DDBJ databases">
        <title>Complete Genome Sequence of Methylobacterium sp. 17SD2-17.</title>
        <authorList>
            <person name="Srinivasan S."/>
        </authorList>
    </citation>
    <scope>NUCLEOTIDE SEQUENCE [LARGE SCALE GENOMIC DNA]</scope>
    <source>
        <strain evidence="2">17SD2-17</strain>
    </source>
</reference>
<dbReference type="AlphaFoldDB" id="A0A2U8W9H6"/>
<name>A0A2U8W9H6_9HYPH</name>
<proteinExistence type="predicted"/>
<dbReference type="Proteomes" id="UP000245926">
    <property type="component" value="Chromosome"/>
</dbReference>
<sequence length="82" mass="9330">MLTPGQRALLQRMRREGALLSVRPWEMTTVRSLLARGLVRPRARRRAGDNQRGLWFLTARGTRIIPASFLRTGSGEEGQSRQ</sequence>
<keyword evidence="2" id="KW-1185">Reference proteome</keyword>
<evidence type="ECO:0008006" key="3">
    <source>
        <dbReference type="Google" id="ProtNLM"/>
    </source>
</evidence>
<organism evidence="1 2">
    <name type="scientific">Methylobacterium durans</name>
    <dbReference type="NCBI Taxonomy" id="2202825"/>
    <lineage>
        <taxon>Bacteria</taxon>
        <taxon>Pseudomonadati</taxon>
        <taxon>Pseudomonadota</taxon>
        <taxon>Alphaproteobacteria</taxon>
        <taxon>Hyphomicrobiales</taxon>
        <taxon>Methylobacteriaceae</taxon>
        <taxon>Methylobacterium</taxon>
    </lineage>
</organism>
<evidence type="ECO:0000313" key="1">
    <source>
        <dbReference type="EMBL" id="AWN42795.1"/>
    </source>
</evidence>
<protein>
    <recommendedName>
        <fullName evidence="3">MarR family transcriptional regulator</fullName>
    </recommendedName>
</protein>
<dbReference type="OrthoDB" id="8001358at2"/>